<protein>
    <submittedName>
        <fullName evidence="1">Uncharacterized protein</fullName>
    </submittedName>
</protein>
<dbReference type="AlphaFoldDB" id="A0A1Z4KV45"/>
<name>A0A1Z4KV45_ANAVA</name>
<gene>
    <name evidence="1" type="ORF">NIES23_56870</name>
</gene>
<organism evidence="1 2">
    <name type="scientific">Trichormus variabilis NIES-23</name>
    <dbReference type="NCBI Taxonomy" id="1973479"/>
    <lineage>
        <taxon>Bacteria</taxon>
        <taxon>Bacillati</taxon>
        <taxon>Cyanobacteriota</taxon>
        <taxon>Cyanophyceae</taxon>
        <taxon>Nostocales</taxon>
        <taxon>Nostocaceae</taxon>
        <taxon>Trichormus</taxon>
    </lineage>
</organism>
<evidence type="ECO:0000313" key="2">
    <source>
        <dbReference type="Proteomes" id="UP000217507"/>
    </source>
</evidence>
<evidence type="ECO:0000313" key="1">
    <source>
        <dbReference type="EMBL" id="BAY72859.1"/>
    </source>
</evidence>
<keyword evidence="1" id="KW-0614">Plasmid</keyword>
<dbReference type="EMBL" id="AP018217">
    <property type="protein sequence ID" value="BAY72859.1"/>
    <property type="molecule type" value="Genomic_DNA"/>
</dbReference>
<geneLocation type="plasmid" evidence="1">
    <name>plasmid1</name>
</geneLocation>
<accession>A0A1Z4KV45</accession>
<dbReference type="Proteomes" id="UP000217507">
    <property type="component" value="Plasmid Plasmid1 dna"/>
</dbReference>
<sequence length="234" mass="27813">MIADAIALIEFISNQFSKNQDKKDKLLEKFVEPAYSQLKFIHEDYMRACRKYWESIRYDQPLDIMKVVNEMDIDIRFAPHESRMELLSSIQLNDPQLQAFINSIRNYLMGQTHAARTRMQYDLPPNRRVGMRTSLLEKLNQLSNIRFPIPQEDIARLKRGKIYLRMVGYTMELEPDNSLRNISDDPEEAMKSFDEYLRYLSLAYVDCFIAILQRDYARVNASYWELKRKLQGFS</sequence>
<proteinExistence type="predicted"/>
<reference evidence="1 2" key="1">
    <citation type="submission" date="2017-06" db="EMBL/GenBank/DDBJ databases">
        <title>Genome sequencing of cyanobaciteial culture collection at National Institute for Environmental Studies (NIES).</title>
        <authorList>
            <person name="Hirose Y."/>
            <person name="Shimura Y."/>
            <person name="Fujisawa T."/>
            <person name="Nakamura Y."/>
            <person name="Kawachi M."/>
        </authorList>
    </citation>
    <scope>NUCLEOTIDE SEQUENCE [LARGE SCALE GENOMIC DNA]</scope>
    <source>
        <strain evidence="1 2">NIES-23</strain>
        <plasmid evidence="2">Plasmid Plasmid1 dna</plasmid>
    </source>
</reference>